<dbReference type="Proteomes" id="UP001307849">
    <property type="component" value="Unassembled WGS sequence"/>
</dbReference>
<comment type="caution">
    <text evidence="2">The sequence shown here is derived from an EMBL/GenBank/DDBJ whole genome shotgun (WGS) entry which is preliminary data.</text>
</comment>
<name>A0AAN8NJX9_9PEZI</name>
<reference evidence="2 3" key="1">
    <citation type="submission" date="2019-10" db="EMBL/GenBank/DDBJ databases">
        <authorList>
            <person name="Palmer J.M."/>
        </authorList>
    </citation>
    <scope>NUCLEOTIDE SEQUENCE [LARGE SCALE GENOMIC DNA]</scope>
    <source>
        <strain evidence="2 3">TWF506</strain>
    </source>
</reference>
<protein>
    <submittedName>
        <fullName evidence="2">Uncharacterized protein</fullName>
    </submittedName>
</protein>
<sequence length="68" mass="7361">MSEQIKSFSLPINGSADFTLPEVLDKAPVDDSDAPDRGSAMGDYKPSPQINKDWVEKKTAPCGCPRAH</sequence>
<evidence type="ECO:0000256" key="1">
    <source>
        <dbReference type="SAM" id="MobiDB-lite"/>
    </source>
</evidence>
<dbReference type="AlphaFoldDB" id="A0AAN8NJX9"/>
<dbReference type="EMBL" id="JAVHJM010000004">
    <property type="protein sequence ID" value="KAK6514891.1"/>
    <property type="molecule type" value="Genomic_DNA"/>
</dbReference>
<accession>A0AAN8NJX9</accession>
<keyword evidence="3" id="KW-1185">Reference proteome</keyword>
<organism evidence="2 3">
    <name type="scientific">Arthrobotrys conoides</name>
    <dbReference type="NCBI Taxonomy" id="74498"/>
    <lineage>
        <taxon>Eukaryota</taxon>
        <taxon>Fungi</taxon>
        <taxon>Dikarya</taxon>
        <taxon>Ascomycota</taxon>
        <taxon>Pezizomycotina</taxon>
        <taxon>Orbiliomycetes</taxon>
        <taxon>Orbiliales</taxon>
        <taxon>Orbiliaceae</taxon>
        <taxon>Arthrobotrys</taxon>
    </lineage>
</organism>
<proteinExistence type="predicted"/>
<feature type="region of interest" description="Disordered" evidence="1">
    <location>
        <begin position="26"/>
        <end position="52"/>
    </location>
</feature>
<gene>
    <name evidence="2" type="ORF">TWF506_007253</name>
</gene>
<evidence type="ECO:0000313" key="2">
    <source>
        <dbReference type="EMBL" id="KAK6514891.1"/>
    </source>
</evidence>
<evidence type="ECO:0000313" key="3">
    <source>
        <dbReference type="Proteomes" id="UP001307849"/>
    </source>
</evidence>